<proteinExistence type="predicted"/>
<dbReference type="Pfam" id="PF00395">
    <property type="entry name" value="SLH"/>
    <property type="match status" value="3"/>
</dbReference>
<comment type="caution">
    <text evidence="2">The sequence shown here is derived from an EMBL/GenBank/DDBJ whole genome shotgun (WGS) entry which is preliminary data.</text>
</comment>
<feature type="domain" description="SLH" evidence="1">
    <location>
        <begin position="78"/>
        <end position="140"/>
    </location>
</feature>
<feature type="domain" description="SLH" evidence="1">
    <location>
        <begin position="142"/>
        <end position="203"/>
    </location>
</feature>
<dbReference type="PANTHER" id="PTHR43308">
    <property type="entry name" value="OUTER MEMBRANE PROTEIN ALPHA-RELATED"/>
    <property type="match status" value="1"/>
</dbReference>
<gene>
    <name evidence="2" type="ORF">D8M03_15085</name>
</gene>
<dbReference type="AlphaFoldDB" id="A0A494YV46"/>
<name>A0A494YV46_9BACL</name>
<reference evidence="2 3" key="1">
    <citation type="journal article" date="2016" name="Antonie Van Leeuwenhoek">
        <title>Lysinibacillus endophyticus sp. nov., an indole-3-acetic acid producing endophytic bacterium isolated from corn root (Zea mays cv. Xinken-5).</title>
        <authorList>
            <person name="Yu J."/>
            <person name="Guan X."/>
            <person name="Liu C."/>
            <person name="Xiang W."/>
            <person name="Yu Z."/>
            <person name="Liu X."/>
            <person name="Wang G."/>
        </authorList>
    </citation>
    <scope>NUCLEOTIDE SEQUENCE [LARGE SCALE GENOMIC DNA]</scope>
    <source>
        <strain evidence="2 3">DSM 100506</strain>
    </source>
</reference>
<sequence>MALATTAAVVVPVTAEVNNPFTDVKPGSSHYEGIVSLYNQGIVTGITSTSFKPNQNATRGETAQFIANALNLDTTNVTNPGFKDVPKGHKYYGAIAALYERGIIGGYGDEFKPNNLLTRSQIAKMLTLSFDLNLAGSAKTKFTDVNKLSDTNTKLYIQTLVDYSITTGTTPTTFSPNGNLTRGQLATFLYRSMNQTGDSFEIIGIE</sequence>
<dbReference type="InterPro" id="IPR001119">
    <property type="entry name" value="SLH_dom"/>
</dbReference>
<dbReference type="EMBL" id="RBZN01000053">
    <property type="protein sequence ID" value="RKQ13891.1"/>
    <property type="molecule type" value="Genomic_DNA"/>
</dbReference>
<dbReference type="InterPro" id="IPR051465">
    <property type="entry name" value="Cell_Envelope_Struct_Comp"/>
</dbReference>
<dbReference type="PROSITE" id="PS51272">
    <property type="entry name" value="SLH"/>
    <property type="match status" value="3"/>
</dbReference>
<dbReference type="Proteomes" id="UP000272238">
    <property type="component" value="Unassembled WGS sequence"/>
</dbReference>
<evidence type="ECO:0000313" key="2">
    <source>
        <dbReference type="EMBL" id="RKQ13891.1"/>
    </source>
</evidence>
<evidence type="ECO:0000259" key="1">
    <source>
        <dbReference type="PROSITE" id="PS51272"/>
    </source>
</evidence>
<dbReference type="OrthoDB" id="5845122at2"/>
<evidence type="ECO:0000313" key="3">
    <source>
        <dbReference type="Proteomes" id="UP000272238"/>
    </source>
</evidence>
<feature type="domain" description="SLH" evidence="1">
    <location>
        <begin position="17"/>
        <end position="77"/>
    </location>
</feature>
<keyword evidence="3" id="KW-1185">Reference proteome</keyword>
<organism evidence="2 3">
    <name type="scientific">Ureibacillus endophyticus</name>
    <dbReference type="NCBI Taxonomy" id="1978490"/>
    <lineage>
        <taxon>Bacteria</taxon>
        <taxon>Bacillati</taxon>
        <taxon>Bacillota</taxon>
        <taxon>Bacilli</taxon>
        <taxon>Bacillales</taxon>
        <taxon>Caryophanaceae</taxon>
        <taxon>Ureibacillus</taxon>
    </lineage>
</organism>
<accession>A0A494YV46</accession>
<protein>
    <submittedName>
        <fullName evidence="2">S-layer homology domain-containing protein</fullName>
    </submittedName>
</protein>
<dbReference type="PANTHER" id="PTHR43308:SF5">
    <property type="entry name" value="S-LAYER PROTEIN _ PEPTIDOGLYCAN ENDO-BETA-N-ACETYLGLUCOSAMINIDASE"/>
    <property type="match status" value="1"/>
</dbReference>